<evidence type="ECO:0000259" key="7">
    <source>
        <dbReference type="Pfam" id="PF17827"/>
    </source>
</evidence>
<dbReference type="InterPro" id="IPR029063">
    <property type="entry name" value="SAM-dependent_MTases_sf"/>
</dbReference>
<dbReference type="EC" id="2.1.1.297" evidence="5"/>
<dbReference type="Gene3D" id="1.10.8.10">
    <property type="entry name" value="DNA helicase RuvA subunit, C-terminal domain"/>
    <property type="match status" value="1"/>
</dbReference>
<dbReference type="PROSITE" id="PS00092">
    <property type="entry name" value="N6_MTASE"/>
    <property type="match status" value="1"/>
</dbReference>
<comment type="function">
    <text evidence="5">Methylates the class 1 translation termination release factors RF1/PrfA and RF2/PrfB on the glutamine residue of the universally conserved GGQ motif.</text>
</comment>
<dbReference type="GO" id="GO:0032259">
    <property type="term" value="P:methylation"/>
    <property type="evidence" value="ECO:0007669"/>
    <property type="project" value="UniProtKB-KW"/>
</dbReference>
<comment type="similarity">
    <text evidence="5">Belongs to the protein N5-glutamine methyltransferase family. PrmC subfamily.</text>
</comment>
<keyword evidence="3 5" id="KW-0949">S-adenosyl-L-methionine</keyword>
<dbReference type="HAMAP" id="MF_02126">
    <property type="entry name" value="RF_methyltr_PrmC"/>
    <property type="match status" value="1"/>
</dbReference>
<feature type="binding site" evidence="5">
    <location>
        <begin position="190"/>
        <end position="193"/>
    </location>
    <ligand>
        <name>substrate</name>
    </ligand>
</feature>
<dbReference type="PANTHER" id="PTHR18895:SF74">
    <property type="entry name" value="MTRF1L RELEASE FACTOR GLUTAMINE METHYLTRANSFERASE"/>
    <property type="match status" value="1"/>
</dbReference>
<protein>
    <recommendedName>
        <fullName evidence="5">Release factor glutamine methyltransferase</fullName>
        <shortName evidence="5">RF MTase</shortName>
        <ecNumber evidence="5">2.1.1.297</ecNumber>
    </recommendedName>
    <alternativeName>
        <fullName evidence="5">N5-glutamine methyltransferase PrmC</fullName>
    </alternativeName>
    <alternativeName>
        <fullName evidence="5">Protein-(glutamine-N5) MTase PrmC</fullName>
    </alternativeName>
    <alternativeName>
        <fullName evidence="5">Protein-glutamine N-methyltransferase PrmC</fullName>
    </alternativeName>
</protein>
<comment type="caution">
    <text evidence="5">Lacks conserved residue(s) required for the propagation of feature annotation.</text>
</comment>
<dbReference type="Proteomes" id="UP001589667">
    <property type="component" value="Unassembled WGS sequence"/>
</dbReference>
<evidence type="ECO:0000256" key="3">
    <source>
        <dbReference type="ARBA" id="ARBA00022691"/>
    </source>
</evidence>
<evidence type="ECO:0000259" key="6">
    <source>
        <dbReference type="Pfam" id="PF05175"/>
    </source>
</evidence>
<comment type="caution">
    <text evidence="8">The sequence shown here is derived from an EMBL/GenBank/DDBJ whole genome shotgun (WGS) entry which is preliminary data.</text>
</comment>
<reference evidence="8 9" key="1">
    <citation type="submission" date="2024-09" db="EMBL/GenBank/DDBJ databases">
        <authorList>
            <person name="Sun Q."/>
            <person name="Mori K."/>
        </authorList>
    </citation>
    <scope>NUCLEOTIDE SEQUENCE [LARGE SCALE GENOMIC DNA]</scope>
    <source>
        <strain evidence="8 9">JCM 14321</strain>
    </source>
</reference>
<sequence>MREVRDELVRMLAAAGVPDPEVDAELLIGHVLGLSRGGVQARLVIGGAFSAEDAAELASLAERRARREPLQHLTGRAAFRSLELAVGPGVFVPRPETEGVAQIGIDALRAVAEAEPIGIDLGSGSGAIALALATEVPHARVWAVENSPEAFPWTRRNVEEVGAPNLELVFGDLATALPELDGRVSVVVSNPPYIPLGAIPRDPEVRLYDPERALYGGADGLDVVRVLSQRARALLVPGGLLVIEHGEAQSAEIAALLAADGWRAISHHRDLTGRDRATTALR</sequence>
<dbReference type="InterPro" id="IPR019874">
    <property type="entry name" value="RF_methyltr_PrmC"/>
</dbReference>
<feature type="binding site" evidence="5">
    <location>
        <position position="190"/>
    </location>
    <ligand>
        <name>S-adenosyl-L-methionine</name>
        <dbReference type="ChEBI" id="CHEBI:59789"/>
    </ligand>
</feature>
<dbReference type="SUPFAM" id="SSF53335">
    <property type="entry name" value="S-adenosyl-L-methionine-dependent methyltransferases"/>
    <property type="match status" value="1"/>
</dbReference>
<dbReference type="InterPro" id="IPR050320">
    <property type="entry name" value="N5-glutamine_MTase"/>
</dbReference>
<evidence type="ECO:0000313" key="8">
    <source>
        <dbReference type="EMBL" id="MFB9642756.1"/>
    </source>
</evidence>
<accession>A0ABV5SST3</accession>
<keyword evidence="1 5" id="KW-0489">Methyltransferase</keyword>
<dbReference type="EMBL" id="JBHMBL010000002">
    <property type="protein sequence ID" value="MFB9642756.1"/>
    <property type="molecule type" value="Genomic_DNA"/>
</dbReference>
<feature type="domain" description="Methyltransferase small" evidence="6">
    <location>
        <begin position="117"/>
        <end position="193"/>
    </location>
</feature>
<dbReference type="GO" id="GO:0102559">
    <property type="term" value="F:peptide chain release factor N(5)-glutamine methyltransferase activity"/>
    <property type="evidence" value="ECO:0007669"/>
    <property type="project" value="UniProtKB-EC"/>
</dbReference>
<gene>
    <name evidence="5 8" type="primary">prmC</name>
    <name evidence="8" type="ORF">ACFFQV_10695</name>
</gene>
<evidence type="ECO:0000256" key="1">
    <source>
        <dbReference type="ARBA" id="ARBA00022603"/>
    </source>
</evidence>
<dbReference type="CDD" id="cd02440">
    <property type="entry name" value="AdoMet_MTases"/>
    <property type="match status" value="1"/>
</dbReference>
<feature type="domain" description="Release factor glutamine methyltransferase N-terminal" evidence="7">
    <location>
        <begin position="4"/>
        <end position="75"/>
    </location>
</feature>
<dbReference type="InterPro" id="IPR004556">
    <property type="entry name" value="HemK-like"/>
</dbReference>
<dbReference type="Gene3D" id="3.40.50.150">
    <property type="entry name" value="Vaccinia Virus protein VP39"/>
    <property type="match status" value="1"/>
</dbReference>
<feature type="binding site" evidence="5">
    <location>
        <begin position="122"/>
        <end position="126"/>
    </location>
    <ligand>
        <name>S-adenosyl-L-methionine</name>
        <dbReference type="ChEBI" id="CHEBI:59789"/>
    </ligand>
</feature>
<keyword evidence="9" id="KW-1185">Reference proteome</keyword>
<evidence type="ECO:0000256" key="2">
    <source>
        <dbReference type="ARBA" id="ARBA00022679"/>
    </source>
</evidence>
<dbReference type="NCBIfam" id="TIGR03534">
    <property type="entry name" value="RF_mod_PrmC"/>
    <property type="match status" value="1"/>
</dbReference>
<dbReference type="PANTHER" id="PTHR18895">
    <property type="entry name" value="HEMK METHYLTRANSFERASE"/>
    <property type="match status" value="1"/>
</dbReference>
<dbReference type="NCBIfam" id="TIGR00536">
    <property type="entry name" value="hemK_fam"/>
    <property type="match status" value="1"/>
</dbReference>
<feature type="binding site" evidence="5">
    <location>
        <position position="145"/>
    </location>
    <ligand>
        <name>S-adenosyl-L-methionine</name>
        <dbReference type="ChEBI" id="CHEBI:59789"/>
    </ligand>
</feature>
<comment type="catalytic activity">
    <reaction evidence="4 5">
        <text>L-glutaminyl-[peptide chain release factor] + S-adenosyl-L-methionine = N(5)-methyl-L-glutaminyl-[peptide chain release factor] + S-adenosyl-L-homocysteine + H(+)</text>
        <dbReference type="Rhea" id="RHEA:42896"/>
        <dbReference type="Rhea" id="RHEA-COMP:10271"/>
        <dbReference type="Rhea" id="RHEA-COMP:10272"/>
        <dbReference type="ChEBI" id="CHEBI:15378"/>
        <dbReference type="ChEBI" id="CHEBI:30011"/>
        <dbReference type="ChEBI" id="CHEBI:57856"/>
        <dbReference type="ChEBI" id="CHEBI:59789"/>
        <dbReference type="ChEBI" id="CHEBI:61891"/>
        <dbReference type="EC" id="2.1.1.297"/>
    </reaction>
</comment>
<evidence type="ECO:0000256" key="5">
    <source>
        <dbReference type="HAMAP-Rule" id="MF_02126"/>
    </source>
</evidence>
<proteinExistence type="inferred from homology"/>
<dbReference type="InterPro" id="IPR002052">
    <property type="entry name" value="DNA_methylase_N6_adenine_CS"/>
</dbReference>
<name>A0ABV5SST3_9MICO</name>
<keyword evidence="2 5" id="KW-0808">Transferase</keyword>
<dbReference type="InterPro" id="IPR007848">
    <property type="entry name" value="Small_mtfrase_dom"/>
</dbReference>
<dbReference type="Pfam" id="PF17827">
    <property type="entry name" value="PrmC_N"/>
    <property type="match status" value="1"/>
</dbReference>
<organism evidence="8 9">
    <name type="scientific">Agromyces lapidis</name>
    <dbReference type="NCBI Taxonomy" id="279574"/>
    <lineage>
        <taxon>Bacteria</taxon>
        <taxon>Bacillati</taxon>
        <taxon>Actinomycetota</taxon>
        <taxon>Actinomycetes</taxon>
        <taxon>Micrococcales</taxon>
        <taxon>Microbacteriaceae</taxon>
        <taxon>Agromyces</taxon>
    </lineage>
</organism>
<dbReference type="InterPro" id="IPR040758">
    <property type="entry name" value="PrmC_N"/>
</dbReference>
<evidence type="ECO:0000313" key="9">
    <source>
        <dbReference type="Proteomes" id="UP001589667"/>
    </source>
</evidence>
<evidence type="ECO:0000256" key="4">
    <source>
        <dbReference type="ARBA" id="ARBA00048391"/>
    </source>
</evidence>
<dbReference type="RefSeq" id="WP_281349867.1">
    <property type="nucleotide sequence ID" value="NZ_BAAANI010000002.1"/>
</dbReference>
<dbReference type="Pfam" id="PF05175">
    <property type="entry name" value="MTS"/>
    <property type="match status" value="1"/>
</dbReference>